<accession>A0ABU7BUX1</accession>
<evidence type="ECO:0000313" key="2">
    <source>
        <dbReference type="Proteomes" id="UP001345963"/>
    </source>
</evidence>
<dbReference type="Proteomes" id="UP001345963">
    <property type="component" value="Unassembled WGS sequence"/>
</dbReference>
<dbReference type="EMBL" id="JAHUTI010065487">
    <property type="protein sequence ID" value="MED6253333.1"/>
    <property type="molecule type" value="Genomic_DNA"/>
</dbReference>
<keyword evidence="2" id="KW-1185">Reference proteome</keyword>
<reference evidence="1 2" key="1">
    <citation type="submission" date="2021-07" db="EMBL/GenBank/DDBJ databases">
        <authorList>
            <person name="Palmer J.M."/>
        </authorList>
    </citation>
    <scope>NUCLEOTIDE SEQUENCE [LARGE SCALE GENOMIC DNA]</scope>
    <source>
        <strain evidence="1 2">AT_MEX2019</strain>
        <tissue evidence="1">Muscle</tissue>
    </source>
</reference>
<evidence type="ECO:0000313" key="1">
    <source>
        <dbReference type="EMBL" id="MED6253333.1"/>
    </source>
</evidence>
<name>A0ABU7BUX1_9TELE</name>
<protein>
    <submittedName>
        <fullName evidence="1">Uncharacterized protein</fullName>
    </submittedName>
</protein>
<organism evidence="1 2">
    <name type="scientific">Ataeniobius toweri</name>
    <dbReference type="NCBI Taxonomy" id="208326"/>
    <lineage>
        <taxon>Eukaryota</taxon>
        <taxon>Metazoa</taxon>
        <taxon>Chordata</taxon>
        <taxon>Craniata</taxon>
        <taxon>Vertebrata</taxon>
        <taxon>Euteleostomi</taxon>
        <taxon>Actinopterygii</taxon>
        <taxon>Neopterygii</taxon>
        <taxon>Teleostei</taxon>
        <taxon>Neoteleostei</taxon>
        <taxon>Acanthomorphata</taxon>
        <taxon>Ovalentaria</taxon>
        <taxon>Atherinomorphae</taxon>
        <taxon>Cyprinodontiformes</taxon>
        <taxon>Goodeidae</taxon>
        <taxon>Ataeniobius</taxon>
    </lineage>
</organism>
<comment type="caution">
    <text evidence="1">The sequence shown here is derived from an EMBL/GenBank/DDBJ whole genome shotgun (WGS) entry which is preliminary data.</text>
</comment>
<gene>
    <name evidence="1" type="ORF">ATANTOWER_026950</name>
</gene>
<proteinExistence type="predicted"/>
<sequence>MSRCAVSTSPPVHQISVPPSVGANLAHWGNLHMLSEGVPLSRPASHIPVITDVTVRIERDMFIPGSGREVARSQFCPHKCPGAPYCVDAVTEFCSSAVGSACSDSHKQQLQQLT</sequence>